<dbReference type="PANTHER" id="PTHR21646:SF49">
    <property type="entry name" value="UBIQUITIN C-TERMINAL HYDROLASE 22"/>
    <property type="match status" value="1"/>
</dbReference>
<feature type="compositionally biased region" description="Basic residues" evidence="2">
    <location>
        <begin position="84"/>
        <end position="93"/>
    </location>
</feature>
<feature type="region of interest" description="Disordered" evidence="2">
    <location>
        <begin position="152"/>
        <end position="175"/>
    </location>
</feature>
<evidence type="ECO:0000313" key="4">
    <source>
        <dbReference type="EMBL" id="OAY71985.1"/>
    </source>
</evidence>
<evidence type="ECO:0000259" key="3">
    <source>
        <dbReference type="PROSITE" id="PS50235"/>
    </source>
</evidence>
<organism evidence="4 5">
    <name type="scientific">Ananas comosus</name>
    <name type="common">Pineapple</name>
    <name type="synonym">Ananas ananas</name>
    <dbReference type="NCBI Taxonomy" id="4615"/>
    <lineage>
        <taxon>Eukaryota</taxon>
        <taxon>Viridiplantae</taxon>
        <taxon>Streptophyta</taxon>
        <taxon>Embryophyta</taxon>
        <taxon>Tracheophyta</taxon>
        <taxon>Spermatophyta</taxon>
        <taxon>Magnoliopsida</taxon>
        <taxon>Liliopsida</taxon>
        <taxon>Poales</taxon>
        <taxon>Bromeliaceae</taxon>
        <taxon>Bromelioideae</taxon>
        <taxon>Ananas</taxon>
    </lineage>
</organism>
<evidence type="ECO:0000313" key="5">
    <source>
        <dbReference type="Proteomes" id="UP000092600"/>
    </source>
</evidence>
<feature type="compositionally biased region" description="Basic residues" evidence="2">
    <location>
        <begin position="153"/>
        <end position="163"/>
    </location>
</feature>
<gene>
    <name evidence="4" type="ORF">ACMD2_13580</name>
</gene>
<dbReference type="GO" id="GO:0016579">
    <property type="term" value="P:protein deubiquitination"/>
    <property type="evidence" value="ECO:0007669"/>
    <property type="project" value="InterPro"/>
</dbReference>
<sequence length="451" mass="50749">GSGDRRRRRRRGGGGRRRLLCLECSGESCGDHAIAVDVDRAELFCGGCGDQVYDPDFDAAVVAARIAAAAAPPPPPPRGALPQLRRRGGRRRARVSEERVLLGEKEGAPMWGLRGLNNLGNTCFMNSVLQALLHAPPLRSYFLSARHGAESCRKKRRRSGRRRREAEGRGGILSGGGGTGEPFVLVWWQHSSNLAGYEQQDAHEFFISVLDRIHEMDQSYFLNKAGSGECHCVAHRVFSGVLQSDVTCTICGFTSTTCDPCVDLSLNLEQSNKANNNHRISTLVGCLDLFTRPEKLGPDQKFFCQQCQVRRDSVKQMSIRRLPLVLCFHIKRFEHSLTRRTSRKIDEYLQFPFSLDMTPYLSSSIVRGRFGNRIFAVEEDEVDMPSELSSEFEIFAVVAHSGRLESGHYVTYIRFGEEWYKCDDAWVTRVTEGVVRASQGYLIYYVQKERN</sequence>
<dbReference type="InterPro" id="IPR050185">
    <property type="entry name" value="Ub_carboxyl-term_hydrolase"/>
</dbReference>
<dbReference type="InterPro" id="IPR001394">
    <property type="entry name" value="Peptidase_C19_UCH"/>
</dbReference>
<comment type="caution">
    <text evidence="4">The sequence shown here is derived from an EMBL/GenBank/DDBJ whole genome shotgun (WGS) entry which is preliminary data.</text>
</comment>
<dbReference type="PANTHER" id="PTHR21646">
    <property type="entry name" value="UBIQUITIN CARBOXYL-TERMINAL HYDROLASE"/>
    <property type="match status" value="1"/>
</dbReference>
<proteinExistence type="inferred from homology"/>
<feature type="non-terminal residue" evidence="4">
    <location>
        <position position="1"/>
    </location>
</feature>
<dbReference type="Pfam" id="PF00443">
    <property type="entry name" value="UCH"/>
    <property type="match status" value="1"/>
</dbReference>
<name>A0A199V547_ANACO</name>
<evidence type="ECO:0000256" key="1">
    <source>
        <dbReference type="ARBA" id="ARBA00009085"/>
    </source>
</evidence>
<dbReference type="EMBL" id="LSRQ01003276">
    <property type="protein sequence ID" value="OAY71985.1"/>
    <property type="molecule type" value="Genomic_DNA"/>
</dbReference>
<reference evidence="4 5" key="1">
    <citation type="journal article" date="2016" name="DNA Res.">
        <title>The draft genome of MD-2 pineapple using hybrid error correction of long reads.</title>
        <authorList>
            <person name="Redwan R.M."/>
            <person name="Saidin A."/>
            <person name="Kumar S.V."/>
        </authorList>
    </citation>
    <scope>NUCLEOTIDE SEQUENCE [LARGE SCALE GENOMIC DNA]</scope>
    <source>
        <strain evidence="5">cv. MD2</strain>
        <tissue evidence="4">Leaf</tissue>
    </source>
</reference>
<protein>
    <submittedName>
        <fullName evidence="4">Ubiquitin carboxyl-terminal hydrolase 22</fullName>
    </submittedName>
</protein>
<dbReference type="InterPro" id="IPR028889">
    <property type="entry name" value="USP"/>
</dbReference>
<comment type="similarity">
    <text evidence="1">Belongs to the peptidase C19 family.</text>
</comment>
<dbReference type="AlphaFoldDB" id="A0A199V547"/>
<dbReference type="Gene3D" id="3.90.70.10">
    <property type="entry name" value="Cysteine proteinases"/>
    <property type="match status" value="1"/>
</dbReference>
<dbReference type="Proteomes" id="UP000092600">
    <property type="component" value="Unassembled WGS sequence"/>
</dbReference>
<dbReference type="PROSITE" id="PS50235">
    <property type="entry name" value="USP_3"/>
    <property type="match status" value="1"/>
</dbReference>
<feature type="region of interest" description="Disordered" evidence="2">
    <location>
        <begin position="69"/>
        <end position="97"/>
    </location>
</feature>
<accession>A0A199V547</accession>
<feature type="domain" description="USP" evidence="3">
    <location>
        <begin position="114"/>
        <end position="448"/>
    </location>
</feature>
<dbReference type="InterPro" id="IPR018200">
    <property type="entry name" value="USP_CS"/>
</dbReference>
<evidence type="ECO:0000256" key="2">
    <source>
        <dbReference type="SAM" id="MobiDB-lite"/>
    </source>
</evidence>
<dbReference type="InterPro" id="IPR038765">
    <property type="entry name" value="Papain-like_cys_pep_sf"/>
</dbReference>
<dbReference type="SUPFAM" id="SSF54001">
    <property type="entry name" value="Cysteine proteinases"/>
    <property type="match status" value="1"/>
</dbReference>
<dbReference type="GO" id="GO:0004843">
    <property type="term" value="F:cysteine-type deubiquitinase activity"/>
    <property type="evidence" value="ECO:0007669"/>
    <property type="project" value="InterPro"/>
</dbReference>
<keyword evidence="4" id="KW-0378">Hydrolase</keyword>
<dbReference type="STRING" id="4615.A0A199V547"/>
<dbReference type="PROSITE" id="PS00972">
    <property type="entry name" value="USP_1"/>
    <property type="match status" value="1"/>
</dbReference>